<dbReference type="SUPFAM" id="SSF69118">
    <property type="entry name" value="AhpD-like"/>
    <property type="match status" value="1"/>
</dbReference>
<dbReference type="KEGG" id="fpn:ABE65_011920"/>
<reference evidence="1 2" key="1">
    <citation type="submission" date="2016-04" db="EMBL/GenBank/DDBJ databases">
        <title>Complete genome sequence of Fictibacillus phosphorivorans G25-29, a strain toxic to nematodes.</title>
        <authorList>
            <person name="Zheng Z."/>
        </authorList>
    </citation>
    <scope>NUCLEOTIDE SEQUENCE [LARGE SCALE GENOMIC DNA]</scope>
    <source>
        <strain evidence="1 2">G25-29</strain>
    </source>
</reference>
<dbReference type="AlphaFoldDB" id="A0A160IN97"/>
<organism evidence="1 2">
    <name type="scientific">Fictibacillus phosphorivorans</name>
    <dbReference type="NCBI Taxonomy" id="1221500"/>
    <lineage>
        <taxon>Bacteria</taxon>
        <taxon>Bacillati</taxon>
        <taxon>Bacillota</taxon>
        <taxon>Bacilli</taxon>
        <taxon>Bacillales</taxon>
        <taxon>Fictibacillaceae</taxon>
        <taxon>Fictibacillus</taxon>
    </lineage>
</organism>
<protein>
    <submittedName>
        <fullName evidence="1">Alkylhydroperoxidase</fullName>
    </submittedName>
</protein>
<dbReference type="Gene3D" id="1.20.1290.10">
    <property type="entry name" value="AhpD-like"/>
    <property type="match status" value="2"/>
</dbReference>
<keyword evidence="1" id="KW-0575">Peroxidase</keyword>
<evidence type="ECO:0000313" key="1">
    <source>
        <dbReference type="EMBL" id="ANC77466.1"/>
    </source>
</evidence>
<dbReference type="EMBL" id="CP015378">
    <property type="protein sequence ID" value="ANC77466.1"/>
    <property type="molecule type" value="Genomic_DNA"/>
</dbReference>
<dbReference type="STRING" id="1221500.ABE65_011920"/>
<evidence type="ECO:0000313" key="2">
    <source>
        <dbReference type="Proteomes" id="UP000076623"/>
    </source>
</evidence>
<sequence length="136" mass="15278">MARIIESTKGGTAFQRLLGHNEGILERWTKLGDMLEREGRLSSHLKEQVRRTLAQENGCEYCKAKGKPDPYTFNEKISVAVGFAEVFNKQKGNIPDSIFGVLSQHFTDEEISELIAYISFATASQYYGALMKLQAN</sequence>
<name>A0A160IN97_9BACL</name>
<dbReference type="Proteomes" id="UP000076623">
    <property type="component" value="Chromosome"/>
</dbReference>
<dbReference type="GO" id="GO:0004601">
    <property type="term" value="F:peroxidase activity"/>
    <property type="evidence" value="ECO:0007669"/>
    <property type="project" value="UniProtKB-KW"/>
</dbReference>
<dbReference type="InterPro" id="IPR029032">
    <property type="entry name" value="AhpD-like"/>
</dbReference>
<gene>
    <name evidence="1" type="ORF">ABE65_011920</name>
</gene>
<dbReference type="RefSeq" id="WP_066395138.1">
    <property type="nucleotide sequence ID" value="NZ_CP015378.1"/>
</dbReference>
<keyword evidence="1" id="KW-0560">Oxidoreductase</keyword>
<accession>A0A160IN97</accession>
<proteinExistence type="predicted"/>
<keyword evidence="2" id="KW-1185">Reference proteome</keyword>